<comment type="caution">
    <text evidence="1">The sequence shown here is derived from an EMBL/GenBank/DDBJ whole genome shotgun (WGS) entry which is preliminary data.</text>
</comment>
<evidence type="ECO:0000313" key="1">
    <source>
        <dbReference type="EMBL" id="KAJ8022988.1"/>
    </source>
</evidence>
<gene>
    <name evidence="1" type="ORF">HOLleu_38040</name>
</gene>
<sequence>MTNVPQTIRISQIILKLSKFSRVPPASILTSVLFLLSISSDSNFQREQQQKLKAVYELPGKRLAF</sequence>
<organism evidence="1 2">
    <name type="scientific">Holothuria leucospilota</name>
    <name type="common">Black long sea cucumber</name>
    <name type="synonym">Mertensiothuria leucospilota</name>
    <dbReference type="NCBI Taxonomy" id="206669"/>
    <lineage>
        <taxon>Eukaryota</taxon>
        <taxon>Metazoa</taxon>
        <taxon>Echinodermata</taxon>
        <taxon>Eleutherozoa</taxon>
        <taxon>Echinozoa</taxon>
        <taxon>Holothuroidea</taxon>
        <taxon>Aspidochirotacea</taxon>
        <taxon>Aspidochirotida</taxon>
        <taxon>Holothuriidae</taxon>
        <taxon>Holothuria</taxon>
    </lineage>
</organism>
<proteinExistence type="predicted"/>
<reference evidence="1" key="1">
    <citation type="submission" date="2021-10" db="EMBL/GenBank/DDBJ databases">
        <title>Tropical sea cucumber genome reveals ecological adaptation and Cuvierian tubules defense mechanism.</title>
        <authorList>
            <person name="Chen T."/>
        </authorList>
    </citation>
    <scope>NUCLEOTIDE SEQUENCE</scope>
    <source>
        <strain evidence="1">Nanhai2018</strain>
        <tissue evidence="1">Muscle</tissue>
    </source>
</reference>
<protein>
    <submittedName>
        <fullName evidence="1">Uncharacterized protein</fullName>
    </submittedName>
</protein>
<accession>A0A9Q0YI68</accession>
<dbReference type="AlphaFoldDB" id="A0A9Q0YI68"/>
<evidence type="ECO:0000313" key="2">
    <source>
        <dbReference type="Proteomes" id="UP001152320"/>
    </source>
</evidence>
<dbReference type="Proteomes" id="UP001152320">
    <property type="component" value="Chromosome 20"/>
</dbReference>
<keyword evidence="2" id="KW-1185">Reference proteome</keyword>
<dbReference type="EMBL" id="JAIZAY010000020">
    <property type="protein sequence ID" value="KAJ8022988.1"/>
    <property type="molecule type" value="Genomic_DNA"/>
</dbReference>
<name>A0A9Q0YI68_HOLLE</name>